<accession>A0A813DNH9</accession>
<keyword evidence="3" id="KW-0862">Zinc</keyword>
<feature type="region of interest" description="Disordered" evidence="4">
    <location>
        <begin position="17"/>
        <end position="41"/>
    </location>
</feature>
<organism evidence="5 6">
    <name type="scientific">Polarella glacialis</name>
    <name type="common">Dinoflagellate</name>
    <dbReference type="NCBI Taxonomy" id="89957"/>
    <lineage>
        <taxon>Eukaryota</taxon>
        <taxon>Sar</taxon>
        <taxon>Alveolata</taxon>
        <taxon>Dinophyceae</taxon>
        <taxon>Suessiales</taxon>
        <taxon>Suessiaceae</taxon>
        <taxon>Polarella</taxon>
    </lineage>
</organism>
<keyword evidence="1" id="KW-0479">Metal-binding</keyword>
<evidence type="ECO:0000313" key="6">
    <source>
        <dbReference type="Proteomes" id="UP000654075"/>
    </source>
</evidence>
<dbReference type="PANTHER" id="PTHR14493:SF50">
    <property type="entry name" value="RING FINGER PROTEIN UNKEMPT"/>
    <property type="match status" value="1"/>
</dbReference>
<dbReference type="AlphaFoldDB" id="A0A813DNH9"/>
<evidence type="ECO:0000313" key="5">
    <source>
        <dbReference type="EMBL" id="CAE8588058.1"/>
    </source>
</evidence>
<proteinExistence type="predicted"/>
<dbReference type="EMBL" id="CAJNNV010002919">
    <property type="protein sequence ID" value="CAE8588058.1"/>
    <property type="molecule type" value="Genomic_DNA"/>
</dbReference>
<comment type="caution">
    <text evidence="5">The sequence shown here is derived from an EMBL/GenBank/DDBJ whole genome shotgun (WGS) entry which is preliminary data.</text>
</comment>
<sequence length="165" mass="18927">MAPAAFFETMHTFVTAPPGPVADAKRRRHKNKRSVGEEQAPRELLAALSEAQGKAHSLTEPPQVDWMIQKFKTMPCKVQLSASSHDHRCCPYFHSERDRRRTIFIGADVTYASEPCVNRFDDQRPCAMGDTCHNCHSTAELLYHPDLFKKRLCHQFRHCPRGKYC</sequence>
<dbReference type="OrthoDB" id="20534at2759"/>
<keyword evidence="2" id="KW-0863">Zinc-finger</keyword>
<gene>
    <name evidence="5" type="ORF">PGLA1383_LOCUS6873</name>
</gene>
<dbReference type="GO" id="GO:0008270">
    <property type="term" value="F:zinc ion binding"/>
    <property type="evidence" value="ECO:0007669"/>
    <property type="project" value="UniProtKB-KW"/>
</dbReference>
<dbReference type="PANTHER" id="PTHR14493">
    <property type="entry name" value="UNKEMPT FAMILY MEMBER"/>
    <property type="match status" value="1"/>
</dbReference>
<dbReference type="InterPro" id="IPR045234">
    <property type="entry name" value="Unkempt-like"/>
</dbReference>
<name>A0A813DNH9_POLGL</name>
<evidence type="ECO:0000256" key="3">
    <source>
        <dbReference type="ARBA" id="ARBA00022833"/>
    </source>
</evidence>
<evidence type="ECO:0000256" key="4">
    <source>
        <dbReference type="SAM" id="MobiDB-lite"/>
    </source>
</evidence>
<evidence type="ECO:0008006" key="7">
    <source>
        <dbReference type="Google" id="ProtNLM"/>
    </source>
</evidence>
<evidence type="ECO:0000256" key="2">
    <source>
        <dbReference type="ARBA" id="ARBA00022771"/>
    </source>
</evidence>
<evidence type="ECO:0000256" key="1">
    <source>
        <dbReference type="ARBA" id="ARBA00022723"/>
    </source>
</evidence>
<keyword evidence="6" id="KW-1185">Reference proteome</keyword>
<dbReference type="Proteomes" id="UP000654075">
    <property type="component" value="Unassembled WGS sequence"/>
</dbReference>
<feature type="non-terminal residue" evidence="5">
    <location>
        <position position="1"/>
    </location>
</feature>
<reference evidence="5" key="1">
    <citation type="submission" date="2021-02" db="EMBL/GenBank/DDBJ databases">
        <authorList>
            <person name="Dougan E. K."/>
            <person name="Rhodes N."/>
            <person name="Thang M."/>
            <person name="Chan C."/>
        </authorList>
    </citation>
    <scope>NUCLEOTIDE SEQUENCE</scope>
</reference>
<protein>
    <recommendedName>
        <fullName evidence="7">C3H1-type domain-containing protein</fullName>
    </recommendedName>
</protein>